<dbReference type="SMART" id="SM01005">
    <property type="entry name" value="Ala_racemase_C"/>
    <property type="match status" value="1"/>
</dbReference>
<keyword evidence="3 4" id="KW-0413">Isomerase</keyword>
<evidence type="ECO:0000256" key="3">
    <source>
        <dbReference type="ARBA" id="ARBA00023235"/>
    </source>
</evidence>
<evidence type="ECO:0000259" key="5">
    <source>
        <dbReference type="SMART" id="SM01005"/>
    </source>
</evidence>
<organism evidence="6 7">
    <name type="scientific">Azohydromonas lata</name>
    <dbReference type="NCBI Taxonomy" id="45677"/>
    <lineage>
        <taxon>Bacteria</taxon>
        <taxon>Pseudomonadati</taxon>
        <taxon>Pseudomonadota</taxon>
        <taxon>Betaproteobacteria</taxon>
        <taxon>Burkholderiales</taxon>
        <taxon>Sphaerotilaceae</taxon>
        <taxon>Azohydromonas</taxon>
    </lineage>
</organism>
<gene>
    <name evidence="6" type="primary">alr</name>
    <name evidence="6" type="ORF">SM757_13640</name>
</gene>
<comment type="similarity">
    <text evidence="4">Belongs to the alanine racemase family.</text>
</comment>
<proteinExistence type="inferred from homology"/>
<comment type="catalytic activity">
    <reaction evidence="4">
        <text>L-alanine = D-alanine</text>
        <dbReference type="Rhea" id="RHEA:20249"/>
        <dbReference type="ChEBI" id="CHEBI:57416"/>
        <dbReference type="ChEBI" id="CHEBI:57972"/>
        <dbReference type="EC" id="5.1.1.1"/>
    </reaction>
</comment>
<feature type="binding site" evidence="4">
    <location>
        <position position="310"/>
    </location>
    <ligand>
        <name>substrate</name>
    </ligand>
</feature>
<dbReference type="PANTHER" id="PTHR30511">
    <property type="entry name" value="ALANINE RACEMASE"/>
    <property type="match status" value="1"/>
</dbReference>
<evidence type="ECO:0000313" key="7">
    <source>
        <dbReference type="Proteomes" id="UP001293718"/>
    </source>
</evidence>
<feature type="domain" description="Alanine racemase C-terminal" evidence="5">
    <location>
        <begin position="241"/>
        <end position="367"/>
    </location>
</feature>
<dbReference type="InterPro" id="IPR029066">
    <property type="entry name" value="PLP-binding_barrel"/>
</dbReference>
<dbReference type="PANTHER" id="PTHR30511:SF0">
    <property type="entry name" value="ALANINE RACEMASE, CATABOLIC-RELATED"/>
    <property type="match status" value="1"/>
</dbReference>
<dbReference type="InterPro" id="IPR011079">
    <property type="entry name" value="Ala_racemase_C"/>
</dbReference>
<evidence type="ECO:0000313" key="6">
    <source>
        <dbReference type="EMBL" id="MDZ5457617.1"/>
    </source>
</evidence>
<comment type="pathway">
    <text evidence="4">Amino-acid biosynthesis; D-alanine biosynthesis; D-alanine from L-alanine: step 1/1.</text>
</comment>
<comment type="cofactor">
    <cofactor evidence="1 4">
        <name>pyridoxal 5'-phosphate</name>
        <dbReference type="ChEBI" id="CHEBI:597326"/>
    </cofactor>
</comment>
<keyword evidence="2 4" id="KW-0663">Pyridoxal phosphate</keyword>
<dbReference type="EMBL" id="JAXOJX010000020">
    <property type="protein sequence ID" value="MDZ5457617.1"/>
    <property type="molecule type" value="Genomic_DNA"/>
</dbReference>
<protein>
    <recommendedName>
        <fullName evidence="4">Alanine racemase</fullName>
        <ecNumber evidence="4">5.1.1.1</ecNumber>
    </recommendedName>
</protein>
<dbReference type="GO" id="GO:0008784">
    <property type="term" value="F:alanine racemase activity"/>
    <property type="evidence" value="ECO:0007669"/>
    <property type="project" value="UniProtKB-EC"/>
</dbReference>
<evidence type="ECO:0000256" key="1">
    <source>
        <dbReference type="ARBA" id="ARBA00001933"/>
    </source>
</evidence>
<dbReference type="Gene3D" id="2.40.37.10">
    <property type="entry name" value="Lyase, Ornithine Decarboxylase, Chain A, domain 1"/>
    <property type="match status" value="1"/>
</dbReference>
<feature type="modified residue" description="N6-(pyridoxal phosphate)lysine" evidence="4">
    <location>
        <position position="41"/>
    </location>
</feature>
<dbReference type="InterPro" id="IPR009006">
    <property type="entry name" value="Ala_racemase/Decarboxylase_C"/>
</dbReference>
<dbReference type="InterPro" id="IPR001608">
    <property type="entry name" value="Ala_racemase_N"/>
</dbReference>
<name>A0ABU5IER9_9BURK</name>
<feature type="active site" description="Proton acceptor; specific for D-alanine" evidence="4">
    <location>
        <position position="41"/>
    </location>
</feature>
<reference evidence="6 7" key="1">
    <citation type="submission" date="2023-11" db="EMBL/GenBank/DDBJ databases">
        <title>Draft genome of Azohydromonas lata strain H1 (DSM1123), a polyhydroxyalkanoate producer.</title>
        <authorList>
            <person name="Traversa D."/>
            <person name="D'Addabbo P."/>
            <person name="Pazzani C."/>
            <person name="Manzari C."/>
            <person name="Chiara M."/>
            <person name="Scrascia M."/>
        </authorList>
    </citation>
    <scope>NUCLEOTIDE SEQUENCE [LARGE SCALE GENOMIC DNA]</scope>
    <source>
        <strain evidence="6 7">H1</strain>
    </source>
</reference>
<comment type="caution">
    <text evidence="6">The sequence shown here is derived from an EMBL/GenBank/DDBJ whole genome shotgun (WGS) entry which is preliminary data.</text>
</comment>
<evidence type="ECO:0000256" key="2">
    <source>
        <dbReference type="ARBA" id="ARBA00022898"/>
    </source>
</evidence>
<keyword evidence="7" id="KW-1185">Reference proteome</keyword>
<feature type="binding site" evidence="4">
    <location>
        <position position="140"/>
    </location>
    <ligand>
        <name>substrate</name>
    </ligand>
</feature>
<evidence type="ECO:0000256" key="4">
    <source>
        <dbReference type="HAMAP-Rule" id="MF_01201"/>
    </source>
</evidence>
<dbReference type="PRINTS" id="PR00992">
    <property type="entry name" value="ALARACEMASE"/>
</dbReference>
<dbReference type="Pfam" id="PF00842">
    <property type="entry name" value="Ala_racemase_C"/>
    <property type="match status" value="1"/>
</dbReference>
<feature type="active site" description="Proton acceptor; specific for L-alanine" evidence="4">
    <location>
        <position position="262"/>
    </location>
</feature>
<dbReference type="Proteomes" id="UP001293718">
    <property type="component" value="Unassembled WGS sequence"/>
</dbReference>
<dbReference type="InterPro" id="IPR000821">
    <property type="entry name" value="Ala_racemase"/>
</dbReference>
<dbReference type="NCBIfam" id="TIGR00492">
    <property type="entry name" value="alr"/>
    <property type="match status" value="1"/>
</dbReference>
<dbReference type="PROSITE" id="PS00395">
    <property type="entry name" value="ALANINE_RACEMASE"/>
    <property type="match status" value="1"/>
</dbReference>
<dbReference type="Gene3D" id="3.20.20.10">
    <property type="entry name" value="Alanine racemase"/>
    <property type="match status" value="1"/>
</dbReference>
<dbReference type="InterPro" id="IPR020622">
    <property type="entry name" value="Ala_racemase_pyridoxalP-BS"/>
</dbReference>
<dbReference type="CDD" id="cd00430">
    <property type="entry name" value="PLPDE_III_AR"/>
    <property type="match status" value="1"/>
</dbReference>
<comment type="function">
    <text evidence="4">Catalyzes the interconversion of L-alanine and D-alanine. May also act on other amino acids.</text>
</comment>
<dbReference type="SUPFAM" id="SSF50621">
    <property type="entry name" value="Alanine racemase C-terminal domain-like"/>
    <property type="match status" value="1"/>
</dbReference>
<dbReference type="SUPFAM" id="SSF51419">
    <property type="entry name" value="PLP-binding barrel"/>
    <property type="match status" value="1"/>
</dbReference>
<dbReference type="RefSeq" id="WP_322465890.1">
    <property type="nucleotide sequence ID" value="NZ_JAXOJX010000020.1"/>
</dbReference>
<accession>A0ABU5IER9</accession>
<sequence length="373" mass="38806">MTDHDTSRAGALLTIDVGAICDNWRSLQAAVGAAQCAAVVKADAYGLGATRVAPALAAAGCRTFFVAHLDEALALKPALPAHAAVLVLHGPTPGTEAEFESRGIVPVLNSAAQIAGWRALARRLDRELPAFVQVDSGMARLGLSPAELQAVAADAPSLAGIRVAGVMSHLACAEDQANPANREQLQRFRAARRLLPAAPASFANSSAIFLGDDYHFDLVRPGAALYGIAPVAGASNPLRPVVRLQGKVMQTRDIEPGTPVGYGHSWRCGQPTRIATVSVGYADGWLRALSNRGAAWFNGTLLPLVGKVSMDTITLDASAVPAGALQPGALVDLINEQQDVDTVAAQAGTIGYEVLTSLGQRYARRYVGEPGTA</sequence>
<dbReference type="Pfam" id="PF01168">
    <property type="entry name" value="Ala_racemase_N"/>
    <property type="match status" value="1"/>
</dbReference>
<dbReference type="EC" id="5.1.1.1" evidence="4"/>
<dbReference type="HAMAP" id="MF_01201">
    <property type="entry name" value="Ala_racemase"/>
    <property type="match status" value="1"/>
</dbReference>